<accession>A0A0M3IGT8</accession>
<evidence type="ECO:0000313" key="2">
    <source>
        <dbReference type="WBParaSite" id="ALUE_0001755701-mRNA-1"/>
    </source>
</evidence>
<dbReference type="AlphaFoldDB" id="A0A0M3IGT8"/>
<proteinExistence type="predicted"/>
<reference evidence="2" key="1">
    <citation type="submission" date="2017-02" db="UniProtKB">
        <authorList>
            <consortium name="WormBaseParasite"/>
        </authorList>
    </citation>
    <scope>IDENTIFICATION</scope>
</reference>
<dbReference type="WBParaSite" id="ALUE_0001755701-mRNA-1">
    <property type="protein sequence ID" value="ALUE_0001755701-mRNA-1"/>
    <property type="gene ID" value="ALUE_0001755701"/>
</dbReference>
<organism evidence="1 2">
    <name type="scientific">Ascaris lumbricoides</name>
    <name type="common">Giant roundworm</name>
    <dbReference type="NCBI Taxonomy" id="6252"/>
    <lineage>
        <taxon>Eukaryota</taxon>
        <taxon>Metazoa</taxon>
        <taxon>Ecdysozoa</taxon>
        <taxon>Nematoda</taxon>
        <taxon>Chromadorea</taxon>
        <taxon>Rhabditida</taxon>
        <taxon>Spirurina</taxon>
        <taxon>Ascaridomorpha</taxon>
        <taxon>Ascaridoidea</taxon>
        <taxon>Ascarididae</taxon>
        <taxon>Ascaris</taxon>
    </lineage>
</organism>
<dbReference type="Proteomes" id="UP000036681">
    <property type="component" value="Unplaced"/>
</dbReference>
<sequence length="72" mass="8374">MAPRQCFAQITAIGLIPRAREGVGNISHKRTRTGETERDRARHWKAARQWSLGNKIVAVNMKIYHKETKFER</sequence>
<protein>
    <submittedName>
        <fullName evidence="2">60S ribosomal protein L17</fullName>
    </submittedName>
</protein>
<name>A0A0M3IGT8_ASCLU</name>
<evidence type="ECO:0000313" key="1">
    <source>
        <dbReference type="Proteomes" id="UP000036681"/>
    </source>
</evidence>
<keyword evidence="1" id="KW-1185">Reference proteome</keyword>